<evidence type="ECO:0000313" key="3">
    <source>
        <dbReference type="Proteomes" id="UP000019918"/>
    </source>
</evidence>
<dbReference type="PATRIC" id="fig|69222.5.peg.1858"/>
<proteinExistence type="predicted"/>
<accession>A0A014M1W8</accession>
<evidence type="ECO:0000313" key="2">
    <source>
        <dbReference type="EMBL" id="EXU75816.1"/>
    </source>
</evidence>
<dbReference type="STRING" id="69222.BG55_09010"/>
<reference evidence="2 3" key="1">
    <citation type="submission" date="2014-02" db="EMBL/GenBank/DDBJ databases">
        <title>Draft genome of Erwinia mallotivora strain BT-MARDI, a papaya dieback pathogen.</title>
        <authorList>
            <person name="Redzuan R."/>
            <person name="Abu Bakar N."/>
            <person name="Badrun R."/>
            <person name="Mohd Raih M.F."/>
            <person name="Rozano L."/>
            <person name="Mat Amin N."/>
        </authorList>
    </citation>
    <scope>NUCLEOTIDE SEQUENCE [LARGE SCALE GENOMIC DNA]</scope>
    <source>
        <strain evidence="2 3">BT-MARDI</strain>
    </source>
</reference>
<sequence length="132" mass="14400">MLQLQLIVVNPFLHHGCQLAVSEFHHRPVTVDGDKAGGWLPAKTKPAWQNHFAQDIGKSYRYLSSSLLQGYTPFAPAGTEIISLHHNDKMPAVGGLHPLSGKHDASAPRHPVGFQQRQTATPAKDIAPLTDN</sequence>
<protein>
    <submittedName>
        <fullName evidence="2">Uncharacterized protein</fullName>
    </submittedName>
</protein>
<comment type="caution">
    <text evidence="2">The sequence shown here is derived from an EMBL/GenBank/DDBJ whole genome shotgun (WGS) entry which is preliminary data.</text>
</comment>
<organism evidence="2 3">
    <name type="scientific">Erwinia mallotivora</name>
    <dbReference type="NCBI Taxonomy" id="69222"/>
    <lineage>
        <taxon>Bacteria</taxon>
        <taxon>Pseudomonadati</taxon>
        <taxon>Pseudomonadota</taxon>
        <taxon>Gammaproteobacteria</taxon>
        <taxon>Enterobacterales</taxon>
        <taxon>Erwiniaceae</taxon>
        <taxon>Erwinia</taxon>
    </lineage>
</organism>
<gene>
    <name evidence="2" type="ORF">BG55_09010</name>
</gene>
<dbReference type="AlphaFoldDB" id="A0A014M1W8"/>
<evidence type="ECO:0000256" key="1">
    <source>
        <dbReference type="SAM" id="MobiDB-lite"/>
    </source>
</evidence>
<dbReference type="EMBL" id="JFHN01000044">
    <property type="protein sequence ID" value="EXU75816.1"/>
    <property type="molecule type" value="Genomic_DNA"/>
</dbReference>
<dbReference type="Proteomes" id="UP000019918">
    <property type="component" value="Unassembled WGS sequence"/>
</dbReference>
<name>A0A014M1W8_9GAMM</name>
<keyword evidence="3" id="KW-1185">Reference proteome</keyword>
<feature type="region of interest" description="Disordered" evidence="1">
    <location>
        <begin position="93"/>
        <end position="132"/>
    </location>
</feature>